<organism evidence="1 2">
    <name type="scientific">Chitinilyticum piscinae</name>
    <dbReference type="NCBI Taxonomy" id="2866724"/>
    <lineage>
        <taxon>Bacteria</taxon>
        <taxon>Pseudomonadati</taxon>
        <taxon>Pseudomonadota</taxon>
        <taxon>Betaproteobacteria</taxon>
        <taxon>Neisseriales</taxon>
        <taxon>Chitinibacteraceae</taxon>
        <taxon>Chitinilyticum</taxon>
    </lineage>
</organism>
<comment type="caution">
    <text evidence="1">The sequence shown here is derived from an EMBL/GenBank/DDBJ whole genome shotgun (WGS) entry which is preliminary data.</text>
</comment>
<protein>
    <recommendedName>
        <fullName evidence="3">Molecular chaperone</fullName>
    </recommendedName>
</protein>
<dbReference type="Proteomes" id="UP000604481">
    <property type="component" value="Unassembled WGS sequence"/>
</dbReference>
<accession>A0A8J7FJF7</accession>
<evidence type="ECO:0000313" key="2">
    <source>
        <dbReference type="Proteomes" id="UP000604481"/>
    </source>
</evidence>
<sequence length="542" mass="60746">MSLSPRAIQPDSGSPAPFADARAAREWLKLLPLINTPLAHSDLRQALEQMNQSSLAALEKLKILEQFRETIHLVQDDWMRALLAKPLPLNPVEHQQWLQLVQLWELTSDGYATCWLAAIEEDAGVLQYRALLAERTLYYGVRILHAHALAYQAQPEHYWQRLFAHYSWARQLGDATERVRDSLCQATSGVSNVESLFIQALLFSAGNPQQLSQRQQQWLYPVLELLAPRTRLGSDAPGLNQFAPLRIDLDQPAAPQRRPNLPQGAGSLAIDTLALAQTLSKRIKLLRQGEAPAQLGLGNGLSGEACESLLRDLYRHWCEQPAERKLPRKEQQSHLELAGAGLTNQHRWIARGRYAPPPIKQQTVYGNRDVLDIQMFGQTTRKLVAPVLAEAEREEWQLVDETALGVRLQRPLGGQRLQLQQLLTLRLGEQLLCGSVRWLEICADSITIGIRLLPGVPSPAAARTIEAVRLGQEAFTEVLLLPAMAALKEPNSLLQPPGWFRQGRVIELWDGSKLHKLRMQKVIERGCDFERVHIVPAGSTGT</sequence>
<dbReference type="EMBL" id="JADFUA010000003">
    <property type="protein sequence ID" value="MBE9608972.1"/>
    <property type="molecule type" value="Genomic_DNA"/>
</dbReference>
<evidence type="ECO:0008006" key="3">
    <source>
        <dbReference type="Google" id="ProtNLM"/>
    </source>
</evidence>
<keyword evidence="2" id="KW-1185">Reference proteome</keyword>
<name>A0A8J7FJF7_9NEIS</name>
<evidence type="ECO:0000313" key="1">
    <source>
        <dbReference type="EMBL" id="MBE9608972.1"/>
    </source>
</evidence>
<dbReference type="AlphaFoldDB" id="A0A8J7FJF7"/>
<dbReference type="RefSeq" id="WP_194115495.1">
    <property type="nucleotide sequence ID" value="NZ_JADFUA010000003.1"/>
</dbReference>
<gene>
    <name evidence="1" type="ORF">INR99_06405</name>
</gene>
<reference evidence="1 2" key="1">
    <citation type="submission" date="2020-10" db="EMBL/GenBank/DDBJ databases">
        <title>The genome sequence of Chitinilyticum litopenaei 4Y14.</title>
        <authorList>
            <person name="Liu Y."/>
        </authorList>
    </citation>
    <scope>NUCLEOTIDE SEQUENCE [LARGE SCALE GENOMIC DNA]</scope>
    <source>
        <strain evidence="1 2">4Y14</strain>
    </source>
</reference>
<proteinExistence type="predicted"/>